<evidence type="ECO:0000256" key="2">
    <source>
        <dbReference type="PROSITE-ProRule" id="PRU00723"/>
    </source>
</evidence>
<evidence type="ECO:0000256" key="1">
    <source>
        <dbReference type="ARBA" id="ARBA00022581"/>
    </source>
</evidence>
<feature type="region of interest" description="Disordered" evidence="4">
    <location>
        <begin position="1579"/>
        <end position="1659"/>
    </location>
</feature>
<feature type="compositionally biased region" description="Low complexity" evidence="4">
    <location>
        <begin position="1094"/>
        <end position="1106"/>
    </location>
</feature>
<dbReference type="PANTHER" id="PTHR13037:SF24">
    <property type="entry name" value="POLYCOMB PROTEIN PCL-RELATED"/>
    <property type="match status" value="1"/>
</dbReference>
<feature type="compositionally biased region" description="Basic and acidic residues" evidence="4">
    <location>
        <begin position="1478"/>
        <end position="1487"/>
    </location>
</feature>
<feature type="region of interest" description="Disordered" evidence="4">
    <location>
        <begin position="1460"/>
        <end position="1501"/>
    </location>
</feature>
<feature type="region of interest" description="Disordered" evidence="4">
    <location>
        <begin position="1152"/>
        <end position="1171"/>
    </location>
</feature>
<dbReference type="PANTHER" id="PTHR13037">
    <property type="entry name" value="FORMIN"/>
    <property type="match status" value="1"/>
</dbReference>
<feature type="compositionally biased region" description="Basic and acidic residues" evidence="4">
    <location>
        <begin position="729"/>
        <end position="742"/>
    </location>
</feature>
<feature type="compositionally biased region" description="Basic and acidic residues" evidence="4">
    <location>
        <begin position="2133"/>
        <end position="2144"/>
    </location>
</feature>
<feature type="compositionally biased region" description="Low complexity" evidence="4">
    <location>
        <begin position="2226"/>
        <end position="2236"/>
    </location>
</feature>
<feature type="compositionally biased region" description="Basic and acidic residues" evidence="4">
    <location>
        <begin position="2069"/>
        <end position="2083"/>
    </location>
</feature>
<keyword evidence="2" id="KW-0479">Metal-binding</keyword>
<keyword evidence="3" id="KW-0175">Coiled coil</keyword>
<feature type="domain" description="C3H1-type" evidence="5">
    <location>
        <begin position="2158"/>
        <end position="2181"/>
    </location>
</feature>
<name>A0ABR1L5G1_9PEZI</name>
<keyword evidence="1" id="KW-0945">Host-virus interaction</keyword>
<accession>A0ABR1L5G1</accession>
<dbReference type="Proteomes" id="UP001365128">
    <property type="component" value="Unassembled WGS sequence"/>
</dbReference>
<feature type="compositionally biased region" description="Pro residues" evidence="4">
    <location>
        <begin position="2213"/>
        <end position="2225"/>
    </location>
</feature>
<feature type="compositionally biased region" description="Basic and acidic residues" evidence="4">
    <location>
        <begin position="530"/>
        <end position="561"/>
    </location>
</feature>
<feature type="coiled-coil region" evidence="3">
    <location>
        <begin position="1795"/>
        <end position="1822"/>
    </location>
</feature>
<feature type="compositionally biased region" description="Polar residues" evidence="4">
    <location>
        <begin position="63"/>
        <end position="72"/>
    </location>
</feature>
<feature type="compositionally biased region" description="Basic and acidic residues" evidence="4">
    <location>
        <begin position="503"/>
        <end position="517"/>
    </location>
</feature>
<feature type="compositionally biased region" description="Polar residues" evidence="4">
    <location>
        <begin position="2084"/>
        <end position="2097"/>
    </location>
</feature>
<evidence type="ECO:0000256" key="3">
    <source>
        <dbReference type="SAM" id="Coils"/>
    </source>
</evidence>
<evidence type="ECO:0000259" key="5">
    <source>
        <dbReference type="PROSITE" id="PS50103"/>
    </source>
</evidence>
<feature type="compositionally biased region" description="Basic and acidic residues" evidence="4">
    <location>
        <begin position="1941"/>
        <end position="1951"/>
    </location>
</feature>
<proteinExistence type="predicted"/>
<feature type="region of interest" description="Disordered" evidence="4">
    <location>
        <begin position="243"/>
        <end position="295"/>
    </location>
</feature>
<feature type="region of interest" description="Disordered" evidence="4">
    <location>
        <begin position="1672"/>
        <end position="1724"/>
    </location>
</feature>
<feature type="compositionally biased region" description="Polar residues" evidence="4">
    <location>
        <begin position="210"/>
        <end position="227"/>
    </location>
</feature>
<protein>
    <recommendedName>
        <fullName evidence="5">C3H1-type domain-containing protein</fullName>
    </recommendedName>
</protein>
<evidence type="ECO:0000256" key="4">
    <source>
        <dbReference type="SAM" id="MobiDB-lite"/>
    </source>
</evidence>
<comment type="caution">
    <text evidence="6">The sequence shown here is derived from an EMBL/GenBank/DDBJ whole genome shotgun (WGS) entry which is preliminary data.</text>
</comment>
<dbReference type="EMBL" id="JBBPDW010000062">
    <property type="protein sequence ID" value="KAK7530473.1"/>
    <property type="molecule type" value="Genomic_DNA"/>
</dbReference>
<feature type="region of interest" description="Disordered" evidence="4">
    <location>
        <begin position="1941"/>
        <end position="1987"/>
    </location>
</feature>
<feature type="region of interest" description="Disordered" evidence="4">
    <location>
        <begin position="676"/>
        <end position="754"/>
    </location>
</feature>
<sequence length="2391" mass="267339">MPSAQLAASANGVLGRSSRDSSLFRAHKQLPRRGEFMRVPGAFPQKTNWNDDSSTEFSDDSTPVGSPLQNGPKSGLPPTPPSHETQPRAPSVADVTDGVVAKRTSLSTPINQRSPPTPEPSPPRRPEHPQAKLQPPTTLRYPSSRAESFTTAKSHFGSDDDVSLGSYYDALTPVQQIIIKSKQTQDMSFGLGLHFDAGDDVTPTERNPFGRSSNNTWETSNGGTLKNGTRRPLASIAPHSITVTKRGHGPREHEDGRRLSKSPGLEKFAQDIGWPSDSFGDTTDSKRLSSTSTTSTVVEAVVVPTPPDQKRQLRHAGKNLAFRHTSDTTADRPSPRRSHRMSANGADHTHRLLHHYERIPDRRKRDSLVSAFPTEAVPRIDTSPIDPSFVDGKRSKIGADEKGSPGYFDIPKRPLKRAADGISPVSKQTEASKDRRTFTAPAIVNRHNERVTLQYSPKEHSRESFRRSYEGFRRISDDASDRSLQSTPSPDNSRIVPSPPASKEARRLLQEPAKDAAKPLPQPGPTDFLTPDRAKKAESIKSRASDRTEEIHRPSIDHDRNSPIMLHTGRTSFDRATLYTSRYRDASQTPYSQHSQVSGVSDGLEVHEATAMPIYPHNNNSLVVVQQIPRDGSLSSSGNQTFTTAGPSMSQANLFGNSLGPPALMFNDKPLPIPKEEAPTPPILMFNDKPLPTPGKFDKDDDSLDFALENPRTPPLPPAFNIIPPTPHNDNESDSKDTDRPTRRQSLSKKARRYSDSLIQPVLERTATITKRMNIAFPQRRQSLSGKDVLEKQNTLHPFWRPRGFWDDFASDSDEDYENMDAMPVGRLPKGGDTSNVGAEETQRQRIAALGRRLTNGFKGNGGFLIGNSLGVERAGSNARRHHIQLPSVPMADVRAGLRSGLVKTSTGLGRAKATTLEHAGVLARRIGRFEGRIMKQRSQATLRHNVHQPDNTAVTNIISTTSPPPQPPSNGHDAALVDAADHRPTVITTISTGSPHAKATPTLRTESSIDLALSGGAGGISRFSTASNSTATAGPVPQDEIDIEQHYEDFRRAREQARQKWHAYHDRKNRFKDPERGCSAAVAEPSNSNSDIAGPAAANDNPPASSRRRRSLSLPGTRWGVEYTGLTGLREKLAEARAERRRDRLRGGLRVRPVEREESKSSSHGGREGLGWGSVWGAGGAAAGGTVRNQYSQQTLARRQGISAALLPWISGFFRKLYRRPKIPRNPSPIGLLQSIQRALLASGHASDALTSSPQNSVAPRRWPRVDGAEVTQTLQLLRTLYRPCLLIFHHAVSALSLSIVLTSVTFVMRKIDSYRPLTPSRSGSGRATPSTYDSTDDDAWRRGDYVREASMARTSSVDDRDAEVCKKNERKSSAAPFDNHDVQKKWKVRQNADFKSLTELPLKPSKQWPPKEWPNVEIWRKDCPRCGGMRHTAIAQQCTRLCRLCGTFQHIRERCPRNKDVPHRKSKSTGNGNLDRGLEKKRDKLPAQTAGTQDKAVVKPASIEKRRDAKVVKPALVENKHEENKVVKPTLVEKKHDENKVIRPTLVENRHDDGNNGKSMGLEEPWRGFSLKLAAADQTMPAKPTLSNATRNNGMYRDSVDHGGRSSAGRAESVSERRSSGRWDARPQVDWDQSNRTSPVEFGRDRHQAGRLTPVDFGNNVRRQTDRLMTPVDFGNDDRGRFNRTPPMNHRDRSWEPPQRWNMDRDTTDRQGDENLRTENEQLRSNCDSFRTRSEKLFSQNLTLLRDRELLRRQLEMLGAEKRQQPTSTPTATNSFDPSFWLRQMQMMELEKMRSAGLDATALQQQLEMAELEKRRADKMDLSPQLRQADVVNVEKRLSGSFERPLALRQQQDMAEQSENRPQNGFEMPFPMMPMAYPGMPFGAFPPQYYPLQMDRSWLSGYRYPIISIFLYAMAMVDWQALNRSPLLCRRKVSKFWRERGPRSPESREPQFTQQTQRRECSPSPFLHPAQAPSQPVPRRYLSGSRHETSPFVTLQSPDIVFELHDPFLKIIDRLIFDAPASAVQYSPMSQRPHPSSDWEEEQDWDVDRPPPPTKHQRPPRLQNRPLEPKRTGEGPRHEIEQTASQRLQNPQQNGLAGDQKYGRGKMPPPTPEGTHRAAVRAPEQPWVARTQKEKKDPRILNPWTHDKRGSLIIKCCFHYNVNGNCRVSRPCPFLHEIPARDWREHRDQHWGAEYRALLSKRQRRQQSLQDPPPTLQPQPRPQPQTRLQSQTSPQPRPRPQKLDLEGKSREELQDMLQQSMAQLATLDDQLSANLAPGVKIEEEDPYYRSADVDEDMPLGPQSYCGANGGIGGGAQGWEGRKDTIVIPLPCGYQCLECSRAIDDSEPKPNPLLSKAAAAAAAAASRLALKTILKPNPQPPLKHPTTSKN</sequence>
<evidence type="ECO:0000313" key="6">
    <source>
        <dbReference type="EMBL" id="KAK7530473.1"/>
    </source>
</evidence>
<feature type="compositionally biased region" description="Polar residues" evidence="4">
    <location>
        <begin position="1321"/>
        <end position="1335"/>
    </location>
</feature>
<feature type="region of interest" description="Disordered" evidence="4">
    <location>
        <begin position="1062"/>
        <end position="1114"/>
    </location>
</feature>
<feature type="compositionally biased region" description="Polar residues" evidence="4">
    <location>
        <begin position="482"/>
        <end position="492"/>
    </location>
</feature>
<feature type="region of interest" description="Disordered" evidence="4">
    <location>
        <begin position="1353"/>
        <end position="1381"/>
    </location>
</feature>
<feature type="region of interest" description="Disordered" evidence="4">
    <location>
        <begin position="2028"/>
        <end position="2144"/>
    </location>
</feature>
<feature type="region of interest" description="Disordered" evidence="4">
    <location>
        <begin position="1"/>
        <end position="161"/>
    </location>
</feature>
<feature type="region of interest" description="Disordered" evidence="4">
    <location>
        <begin position="2204"/>
        <end position="2245"/>
    </location>
</feature>
<dbReference type="InterPro" id="IPR000571">
    <property type="entry name" value="Znf_CCCH"/>
</dbReference>
<feature type="compositionally biased region" description="Basic and acidic residues" evidence="4">
    <location>
        <begin position="1358"/>
        <end position="1381"/>
    </location>
</feature>
<keyword evidence="7" id="KW-1185">Reference proteome</keyword>
<keyword evidence="2" id="KW-0863">Zinc-finger</keyword>
<feature type="compositionally biased region" description="Basic and acidic residues" evidence="4">
    <location>
        <begin position="1152"/>
        <end position="1168"/>
    </location>
</feature>
<gene>
    <name evidence="6" type="ORF">IWX46DRAFT_585475</name>
</gene>
<feature type="compositionally biased region" description="Basic and acidic residues" evidence="4">
    <location>
        <begin position="391"/>
        <end position="403"/>
    </location>
</feature>
<feature type="region of interest" description="Disordered" evidence="4">
    <location>
        <begin position="473"/>
        <end position="566"/>
    </location>
</feature>
<feature type="region of interest" description="Disordered" evidence="4">
    <location>
        <begin position="204"/>
        <end position="231"/>
    </location>
</feature>
<organism evidence="6 7">
    <name type="scientific">Phyllosticta citricarpa</name>
    <dbReference type="NCBI Taxonomy" id="55181"/>
    <lineage>
        <taxon>Eukaryota</taxon>
        <taxon>Fungi</taxon>
        <taxon>Dikarya</taxon>
        <taxon>Ascomycota</taxon>
        <taxon>Pezizomycotina</taxon>
        <taxon>Dothideomycetes</taxon>
        <taxon>Dothideomycetes incertae sedis</taxon>
        <taxon>Botryosphaeriales</taxon>
        <taxon>Phyllostictaceae</taxon>
        <taxon>Phyllosticta</taxon>
    </lineage>
</organism>
<feature type="compositionally biased region" description="Polar residues" evidence="4">
    <location>
        <begin position="135"/>
        <end position="153"/>
    </location>
</feature>
<feature type="compositionally biased region" description="Basic and acidic residues" evidence="4">
    <location>
        <begin position="324"/>
        <end position="334"/>
    </location>
</feature>
<feature type="compositionally biased region" description="Basic and acidic residues" evidence="4">
    <location>
        <begin position="249"/>
        <end position="258"/>
    </location>
</feature>
<reference evidence="6 7" key="1">
    <citation type="submission" date="2024-04" db="EMBL/GenBank/DDBJ databases">
        <title>Phyllosticta paracitricarpa is synonymous to the EU quarantine fungus P. citricarpa based on phylogenomic analyses.</title>
        <authorList>
            <consortium name="Lawrence Berkeley National Laboratory"/>
            <person name="Van Ingen-Buijs V.A."/>
            <person name="Van Westerhoven A.C."/>
            <person name="Haridas S."/>
            <person name="Skiadas P."/>
            <person name="Martin F."/>
            <person name="Groenewald J.Z."/>
            <person name="Crous P.W."/>
            <person name="Seidl M.F."/>
        </authorList>
    </citation>
    <scope>NUCLEOTIDE SEQUENCE [LARGE SCALE GENOMIC DNA]</scope>
    <source>
        <strain evidence="6 7">CBS 122670</strain>
    </source>
</reference>
<feature type="zinc finger region" description="C3H1-type" evidence="2">
    <location>
        <begin position="2158"/>
        <end position="2181"/>
    </location>
</feature>
<feature type="region of interest" description="Disordered" evidence="4">
    <location>
        <begin position="308"/>
        <end position="346"/>
    </location>
</feature>
<keyword evidence="2" id="KW-0862">Zinc</keyword>
<evidence type="ECO:0000313" key="7">
    <source>
        <dbReference type="Proteomes" id="UP001365128"/>
    </source>
</evidence>
<dbReference type="PROSITE" id="PS50103">
    <property type="entry name" value="ZF_C3H1"/>
    <property type="match status" value="1"/>
</dbReference>
<feature type="region of interest" description="Disordered" evidence="4">
    <location>
        <begin position="1319"/>
        <end position="1340"/>
    </location>
</feature>
<feature type="region of interest" description="Disordered" evidence="4">
    <location>
        <begin position="379"/>
        <end position="439"/>
    </location>
</feature>
<feature type="compositionally biased region" description="Basic and acidic residues" evidence="4">
    <location>
        <begin position="1062"/>
        <end position="1077"/>
    </location>
</feature>
<feature type="compositionally biased region" description="Basic and acidic residues" evidence="4">
    <location>
        <begin position="1704"/>
        <end position="1724"/>
    </location>
</feature>
<feature type="compositionally biased region" description="Basic and acidic residues" evidence="4">
    <location>
        <begin position="1615"/>
        <end position="1631"/>
    </location>
</feature>